<dbReference type="InterPro" id="IPR001173">
    <property type="entry name" value="Glyco_trans_2-like"/>
</dbReference>
<feature type="transmembrane region" description="Helical" evidence="1">
    <location>
        <begin position="535"/>
        <end position="559"/>
    </location>
</feature>
<dbReference type="SUPFAM" id="SSF53448">
    <property type="entry name" value="Nucleotide-diphospho-sugar transferases"/>
    <property type="match status" value="1"/>
</dbReference>
<dbReference type="InterPro" id="IPR050256">
    <property type="entry name" value="Glycosyltransferase_2"/>
</dbReference>
<dbReference type="Gene3D" id="3.90.550.10">
    <property type="entry name" value="Spore Coat Polysaccharide Biosynthesis Protein SpsA, Chain A"/>
    <property type="match status" value="1"/>
</dbReference>
<dbReference type="EMBL" id="JAMQOS010000009">
    <property type="protein sequence ID" value="MDS0284552.1"/>
    <property type="molecule type" value="Genomic_DNA"/>
</dbReference>
<dbReference type="PANTHER" id="PTHR48090">
    <property type="entry name" value="UNDECAPRENYL-PHOSPHATE 4-DEOXY-4-FORMAMIDO-L-ARABINOSE TRANSFERASE-RELATED"/>
    <property type="match status" value="1"/>
</dbReference>
<sequence>MEEQSTANVGQTVTDGVTTAGDVAVVRSLVATGEDRQLAVVTVTTTGTEPTGVRLTETVPETHGVAVSSGDRGRGAGGVISVEGTVRPESALRFGYVLTGPVAADLPEPRVELPADWVPEEGVSAALVAADGDRTRLDVRTETLLGQAQLRLPLLTLGGPTATDEALLNGEAAPRSMAGAAVGVVLTPRNEDAALRTVVRASQRGHSVLVTYADGGDGSEILSKLSSLGAVVLDPPAAGATQSQLHRHLSAAARGRGLPGIVLQTRDCPRIDYDRTADAYDSADYEVVAIPESWSTPSEGPRVVVGIPAYNAASSIASVVEQATAFADDVVVVDDGSADETAVRAREAGASVVVHELNRGYGGALKTLFRTADDRGAEHLVVIDADGQHDPADIPMLVESQERDGTDIVIGSRYVGERDTKIPFVRSVGLAVINGLTNVSMGKLRPSGFVHDTQSGYRAYSRRAVRSLAADPMIGNNMGASTDILYHAHRARLSVGEIPTTIYYDVENSSSQGSLSHGVDLLRNIAWTVEYGRPLLVVGAPGVVSTVMGIAVTVLLLTSYLDTGALAAHEILVSILFAVGGMLLCIAAILMHVLNVHPTMKRLTTGGND</sequence>
<name>A0ABU2FW91_9EURY</name>
<dbReference type="PANTHER" id="PTHR48090:SF7">
    <property type="entry name" value="RFBJ PROTEIN"/>
    <property type="match status" value="1"/>
</dbReference>
<dbReference type="Pfam" id="PF00535">
    <property type="entry name" value="Glycos_transf_2"/>
    <property type="match status" value="1"/>
</dbReference>
<dbReference type="Proteomes" id="UP001268864">
    <property type="component" value="Unassembled WGS sequence"/>
</dbReference>
<dbReference type="RefSeq" id="WP_310902217.1">
    <property type="nucleotide sequence ID" value="NZ_JAMQOS010000009.1"/>
</dbReference>
<accession>A0ABU2FW91</accession>
<protein>
    <submittedName>
        <fullName evidence="3">Glycosyltransferase family 2 protein</fullName>
    </submittedName>
</protein>
<evidence type="ECO:0000313" key="4">
    <source>
        <dbReference type="Proteomes" id="UP001268864"/>
    </source>
</evidence>
<keyword evidence="1" id="KW-0812">Transmembrane</keyword>
<organism evidence="3 4">
    <name type="scientific">Haloarcula onubensis</name>
    <dbReference type="NCBI Taxonomy" id="2950539"/>
    <lineage>
        <taxon>Archaea</taxon>
        <taxon>Methanobacteriati</taxon>
        <taxon>Methanobacteriota</taxon>
        <taxon>Stenosarchaea group</taxon>
        <taxon>Halobacteria</taxon>
        <taxon>Halobacteriales</taxon>
        <taxon>Haloarculaceae</taxon>
        <taxon>Haloarcula</taxon>
    </lineage>
</organism>
<keyword evidence="4" id="KW-1185">Reference proteome</keyword>
<gene>
    <name evidence="3" type="ORF">NDI86_20860</name>
</gene>
<reference evidence="3 4" key="1">
    <citation type="submission" date="2022-06" db="EMBL/GenBank/DDBJ databases">
        <title>Halomicroarcula sp. a new haloarchaeum isolate from saline soil.</title>
        <authorList>
            <person name="Strakova D."/>
            <person name="Galisteo C."/>
            <person name="Sanchez-Porro C."/>
            <person name="Ventosa A."/>
        </authorList>
    </citation>
    <scope>NUCLEOTIDE SEQUENCE [LARGE SCALE GENOMIC DNA]</scope>
    <source>
        <strain evidence="3 4">S3CR25-11</strain>
    </source>
</reference>
<comment type="caution">
    <text evidence="3">The sequence shown here is derived from an EMBL/GenBank/DDBJ whole genome shotgun (WGS) entry which is preliminary data.</text>
</comment>
<feature type="transmembrane region" description="Helical" evidence="1">
    <location>
        <begin position="571"/>
        <end position="594"/>
    </location>
</feature>
<keyword evidence="1" id="KW-1133">Transmembrane helix</keyword>
<dbReference type="InterPro" id="IPR029044">
    <property type="entry name" value="Nucleotide-diphossugar_trans"/>
</dbReference>
<evidence type="ECO:0000313" key="3">
    <source>
        <dbReference type="EMBL" id="MDS0284552.1"/>
    </source>
</evidence>
<dbReference type="CDD" id="cd04179">
    <property type="entry name" value="DPM_DPG-synthase_like"/>
    <property type="match status" value="1"/>
</dbReference>
<evidence type="ECO:0000259" key="2">
    <source>
        <dbReference type="Pfam" id="PF00535"/>
    </source>
</evidence>
<keyword evidence="1" id="KW-0472">Membrane</keyword>
<proteinExistence type="predicted"/>
<evidence type="ECO:0000256" key="1">
    <source>
        <dbReference type="SAM" id="Phobius"/>
    </source>
</evidence>
<feature type="domain" description="Glycosyltransferase 2-like" evidence="2">
    <location>
        <begin position="305"/>
        <end position="466"/>
    </location>
</feature>